<dbReference type="CDD" id="cd07516">
    <property type="entry name" value="HAD_Pase"/>
    <property type="match status" value="1"/>
</dbReference>
<dbReference type="PANTHER" id="PTHR10000:SF8">
    <property type="entry name" value="HAD SUPERFAMILY HYDROLASE-LIKE, TYPE 3"/>
    <property type="match status" value="1"/>
</dbReference>
<name>A0A410DTM3_9CLOT</name>
<accession>A0A410DTM3</accession>
<dbReference type="InterPro" id="IPR036412">
    <property type="entry name" value="HAD-like_sf"/>
</dbReference>
<dbReference type="NCBIfam" id="TIGR00099">
    <property type="entry name" value="Cof-subfamily"/>
    <property type="match status" value="1"/>
</dbReference>
<dbReference type="NCBIfam" id="TIGR01484">
    <property type="entry name" value="HAD-SF-IIB"/>
    <property type="match status" value="1"/>
</dbReference>
<proteinExistence type="predicted"/>
<sequence>MKYKLIAIDMDGTFLNEERNITERNLKSVKKAVDMGVKVVISSGRIPSALGCIIKDMPKNQPVIACNGSIILDHNHKEIAHETIDNGLVIKVINYIRENFNEIFYNIFCEDIIYSEKLHPFAEKFNEYNMSLPEEYRLKSEVISDLKQYVINCSPRVSKIEIYDEDSDKIDTIKKYLEDIFDVEVVLSGKTGIEITKKGMSKGSSLETLAKHYGYTLEECIAIGNDGNDIEMIKRAGLGVAVSNAHETVKAVAKYITLRDNDNDAVSEVIEKFVV</sequence>
<dbReference type="GO" id="GO:0005829">
    <property type="term" value="C:cytosol"/>
    <property type="evidence" value="ECO:0007669"/>
    <property type="project" value="TreeGrafter"/>
</dbReference>
<dbReference type="SFLD" id="SFLDG01140">
    <property type="entry name" value="C2.B:_Phosphomannomutase_and_P"/>
    <property type="match status" value="1"/>
</dbReference>
<dbReference type="InterPro" id="IPR006379">
    <property type="entry name" value="HAD-SF_hydro_IIB"/>
</dbReference>
<dbReference type="RefSeq" id="WP_128213380.1">
    <property type="nucleotide sequence ID" value="NZ_CP025746.1"/>
</dbReference>
<evidence type="ECO:0000313" key="2">
    <source>
        <dbReference type="Proteomes" id="UP000286268"/>
    </source>
</evidence>
<dbReference type="SFLD" id="SFLDS00003">
    <property type="entry name" value="Haloacid_Dehalogenase"/>
    <property type="match status" value="1"/>
</dbReference>
<dbReference type="AlphaFoldDB" id="A0A410DTM3"/>
<dbReference type="InterPro" id="IPR000150">
    <property type="entry name" value="Cof"/>
</dbReference>
<evidence type="ECO:0000313" key="1">
    <source>
        <dbReference type="EMBL" id="QAA32593.1"/>
    </source>
</evidence>
<dbReference type="Pfam" id="PF08282">
    <property type="entry name" value="Hydrolase_3"/>
    <property type="match status" value="1"/>
</dbReference>
<dbReference type="Gene3D" id="3.40.50.1000">
    <property type="entry name" value="HAD superfamily/HAD-like"/>
    <property type="match status" value="1"/>
</dbReference>
<organism evidence="1 2">
    <name type="scientific">Clostridium manihotivorum</name>
    <dbReference type="NCBI Taxonomy" id="2320868"/>
    <lineage>
        <taxon>Bacteria</taxon>
        <taxon>Bacillati</taxon>
        <taxon>Bacillota</taxon>
        <taxon>Clostridia</taxon>
        <taxon>Eubacteriales</taxon>
        <taxon>Clostridiaceae</taxon>
        <taxon>Clostridium</taxon>
    </lineage>
</organism>
<protein>
    <submittedName>
        <fullName evidence="1">Cof-type HAD-IIB family hydrolase</fullName>
    </submittedName>
</protein>
<gene>
    <name evidence="1" type="ORF">C1I91_13630</name>
</gene>
<dbReference type="EMBL" id="CP025746">
    <property type="protein sequence ID" value="QAA32593.1"/>
    <property type="molecule type" value="Genomic_DNA"/>
</dbReference>
<dbReference type="GO" id="GO:0000287">
    <property type="term" value="F:magnesium ion binding"/>
    <property type="evidence" value="ECO:0007669"/>
    <property type="project" value="TreeGrafter"/>
</dbReference>
<dbReference type="OrthoDB" id="9781413at2"/>
<keyword evidence="2" id="KW-1185">Reference proteome</keyword>
<dbReference type="KEGG" id="cmah:C1I91_13630"/>
<dbReference type="PANTHER" id="PTHR10000">
    <property type="entry name" value="PHOSPHOSERINE PHOSPHATASE"/>
    <property type="match status" value="1"/>
</dbReference>
<dbReference type="Proteomes" id="UP000286268">
    <property type="component" value="Chromosome"/>
</dbReference>
<keyword evidence="1" id="KW-0378">Hydrolase</keyword>
<dbReference type="GO" id="GO:0016791">
    <property type="term" value="F:phosphatase activity"/>
    <property type="evidence" value="ECO:0007669"/>
    <property type="project" value="TreeGrafter"/>
</dbReference>
<dbReference type="Gene3D" id="3.30.1240.10">
    <property type="match status" value="1"/>
</dbReference>
<dbReference type="InterPro" id="IPR023214">
    <property type="entry name" value="HAD_sf"/>
</dbReference>
<dbReference type="SUPFAM" id="SSF56784">
    <property type="entry name" value="HAD-like"/>
    <property type="match status" value="1"/>
</dbReference>
<reference evidence="1 2" key="1">
    <citation type="submission" date="2018-01" db="EMBL/GenBank/DDBJ databases">
        <title>Genome Sequencing and Assembly of Anaerobacter polyendosporus strain CT4.</title>
        <authorList>
            <person name="Tachaapaikoon C."/>
            <person name="Sutheeworapong S."/>
            <person name="Jenjaroenpun P."/>
            <person name="Wongsurawat T."/>
            <person name="Nookeaw I."/>
            <person name="Cheawchanlertfa P."/>
            <person name="Kosugi A."/>
            <person name="Cheevadhanarak S."/>
            <person name="Ratanakhanokchai K."/>
        </authorList>
    </citation>
    <scope>NUCLEOTIDE SEQUENCE [LARGE SCALE GENOMIC DNA]</scope>
    <source>
        <strain evidence="1 2">CT4</strain>
    </source>
</reference>